<reference evidence="1 2" key="1">
    <citation type="submission" date="2022-11" db="EMBL/GenBank/DDBJ databases">
        <title>Whole genome sequence of Eschrichtius robustus ER-17-0199.</title>
        <authorList>
            <person name="Bruniche-Olsen A."/>
            <person name="Black A.N."/>
            <person name="Fields C.J."/>
            <person name="Walden K."/>
            <person name="Dewoody J.A."/>
        </authorList>
    </citation>
    <scope>NUCLEOTIDE SEQUENCE [LARGE SCALE GENOMIC DNA]</scope>
    <source>
        <strain evidence="1">ER-17-0199</strain>
        <tissue evidence="1">Blubber</tissue>
    </source>
</reference>
<dbReference type="AlphaFoldDB" id="A0AB34H557"/>
<keyword evidence="2" id="KW-1185">Reference proteome</keyword>
<gene>
    <name evidence="1" type="ORF">J1605_006615</name>
</gene>
<sequence length="94" mass="10746">MWSLDQKHQHHLASSGNLLEMQIHGPHLSPTESETLEILKEGLQKYTYPPETAEDFETENAFPPIEVMLEVHENVIFFENPVVARWDAEGTAMS</sequence>
<dbReference type="EMBL" id="JAIQCJ010002000">
    <property type="protein sequence ID" value="KAJ8786035.1"/>
    <property type="molecule type" value="Genomic_DNA"/>
</dbReference>
<protein>
    <submittedName>
        <fullName evidence="1">Uncharacterized protein</fullName>
    </submittedName>
</protein>
<accession>A0AB34H557</accession>
<name>A0AB34H557_ESCRO</name>
<evidence type="ECO:0000313" key="2">
    <source>
        <dbReference type="Proteomes" id="UP001159641"/>
    </source>
</evidence>
<comment type="caution">
    <text evidence="1">The sequence shown here is derived from an EMBL/GenBank/DDBJ whole genome shotgun (WGS) entry which is preliminary data.</text>
</comment>
<evidence type="ECO:0000313" key="1">
    <source>
        <dbReference type="EMBL" id="KAJ8786035.1"/>
    </source>
</evidence>
<proteinExistence type="predicted"/>
<organism evidence="1 2">
    <name type="scientific">Eschrichtius robustus</name>
    <name type="common">California gray whale</name>
    <name type="synonym">Eschrichtius gibbosus</name>
    <dbReference type="NCBI Taxonomy" id="9764"/>
    <lineage>
        <taxon>Eukaryota</taxon>
        <taxon>Metazoa</taxon>
        <taxon>Chordata</taxon>
        <taxon>Craniata</taxon>
        <taxon>Vertebrata</taxon>
        <taxon>Euteleostomi</taxon>
        <taxon>Mammalia</taxon>
        <taxon>Eutheria</taxon>
        <taxon>Laurasiatheria</taxon>
        <taxon>Artiodactyla</taxon>
        <taxon>Whippomorpha</taxon>
        <taxon>Cetacea</taxon>
        <taxon>Mysticeti</taxon>
        <taxon>Eschrichtiidae</taxon>
        <taxon>Eschrichtius</taxon>
    </lineage>
</organism>
<dbReference type="Proteomes" id="UP001159641">
    <property type="component" value="Unassembled WGS sequence"/>
</dbReference>